<feature type="transmembrane region" description="Helical" evidence="11">
    <location>
        <begin position="382"/>
        <end position="407"/>
    </location>
</feature>
<feature type="transmembrane region" description="Helical" evidence="11">
    <location>
        <begin position="353"/>
        <end position="370"/>
    </location>
</feature>
<evidence type="ECO:0000256" key="9">
    <source>
        <dbReference type="ARBA" id="ARBA00022989"/>
    </source>
</evidence>
<dbReference type="GO" id="GO:0043190">
    <property type="term" value="C:ATP-binding cassette (ABC) transporter complex"/>
    <property type="evidence" value="ECO:0007669"/>
    <property type="project" value="TreeGrafter"/>
</dbReference>
<proteinExistence type="inferred from homology"/>
<evidence type="ECO:0000256" key="4">
    <source>
        <dbReference type="ARBA" id="ARBA00022475"/>
    </source>
</evidence>
<evidence type="ECO:0000256" key="7">
    <source>
        <dbReference type="ARBA" id="ARBA00022840"/>
    </source>
</evidence>
<dbReference type="CDD" id="cd16914">
    <property type="entry name" value="EcfT"/>
    <property type="match status" value="1"/>
</dbReference>
<dbReference type="InterPro" id="IPR003439">
    <property type="entry name" value="ABC_transporter-like_ATP-bd"/>
</dbReference>
<comment type="similarity">
    <text evidence="2">Belongs to the ABC transporter superfamily.</text>
</comment>
<evidence type="ECO:0000256" key="6">
    <source>
        <dbReference type="ARBA" id="ARBA00022741"/>
    </source>
</evidence>
<evidence type="ECO:0000256" key="5">
    <source>
        <dbReference type="ARBA" id="ARBA00022692"/>
    </source>
</evidence>
<keyword evidence="7 13" id="KW-0067">ATP-binding</keyword>
<evidence type="ECO:0000313" key="14">
    <source>
        <dbReference type="Proteomes" id="UP000426246"/>
    </source>
</evidence>
<keyword evidence="3" id="KW-0813">Transport</keyword>
<dbReference type="PROSITE" id="PS50893">
    <property type="entry name" value="ABC_TRANSPORTER_2"/>
    <property type="match status" value="1"/>
</dbReference>
<dbReference type="Proteomes" id="UP000426246">
    <property type="component" value="Chromosome"/>
</dbReference>
<dbReference type="KEGG" id="ppsc:EHS13_21095"/>
<evidence type="ECO:0000256" key="8">
    <source>
        <dbReference type="ARBA" id="ARBA00022967"/>
    </source>
</evidence>
<evidence type="ECO:0000256" key="10">
    <source>
        <dbReference type="ARBA" id="ARBA00023136"/>
    </source>
</evidence>
<gene>
    <name evidence="13" type="ORF">EHS13_21095</name>
</gene>
<keyword evidence="6" id="KW-0547">Nucleotide-binding</keyword>
<evidence type="ECO:0000259" key="12">
    <source>
        <dbReference type="PROSITE" id="PS50893"/>
    </source>
</evidence>
<keyword evidence="8" id="KW-1278">Translocase</keyword>
<feature type="transmembrane region" description="Helical" evidence="11">
    <location>
        <begin position="527"/>
        <end position="547"/>
    </location>
</feature>
<keyword evidence="4" id="KW-1003">Cell membrane</keyword>
<feature type="domain" description="ABC transporter" evidence="12">
    <location>
        <begin position="5"/>
        <end position="245"/>
    </location>
</feature>
<dbReference type="OrthoDB" id="2035889at2"/>
<keyword evidence="14" id="KW-1185">Reference proteome</keyword>
<protein>
    <submittedName>
        <fullName evidence="13">ATP-binding cassette domain-containing protein</fullName>
    </submittedName>
</protein>
<dbReference type="EMBL" id="CP034235">
    <property type="protein sequence ID" value="QGQ97202.1"/>
    <property type="molecule type" value="Genomic_DNA"/>
</dbReference>
<feature type="transmembrane region" description="Helical" evidence="11">
    <location>
        <begin position="568"/>
        <end position="587"/>
    </location>
</feature>
<keyword evidence="9 11" id="KW-1133">Transmembrane helix</keyword>
<evidence type="ECO:0000313" key="13">
    <source>
        <dbReference type="EMBL" id="QGQ97202.1"/>
    </source>
</evidence>
<dbReference type="InterPro" id="IPR050095">
    <property type="entry name" value="ECF_ABC_transporter_ATP-bd"/>
</dbReference>
<dbReference type="Gene3D" id="3.40.50.300">
    <property type="entry name" value="P-loop containing nucleotide triphosphate hydrolases"/>
    <property type="match status" value="1"/>
</dbReference>
<dbReference type="GO" id="GO:0042626">
    <property type="term" value="F:ATPase-coupled transmembrane transporter activity"/>
    <property type="evidence" value="ECO:0007669"/>
    <property type="project" value="TreeGrafter"/>
</dbReference>
<dbReference type="CDD" id="cd03225">
    <property type="entry name" value="ABC_cobalt_CbiO_domain1"/>
    <property type="match status" value="1"/>
</dbReference>
<organism evidence="13 14">
    <name type="scientific">Paenibacillus psychroresistens</name>
    <dbReference type="NCBI Taxonomy" id="1778678"/>
    <lineage>
        <taxon>Bacteria</taxon>
        <taxon>Bacillati</taxon>
        <taxon>Bacillota</taxon>
        <taxon>Bacilli</taxon>
        <taxon>Bacillales</taxon>
        <taxon>Paenibacillaceae</taxon>
        <taxon>Paenibacillus</taxon>
    </lineage>
</organism>
<name>A0A6B8RNC4_9BACL</name>
<dbReference type="InterPro" id="IPR003593">
    <property type="entry name" value="AAA+_ATPase"/>
</dbReference>
<dbReference type="RefSeq" id="WP_155702304.1">
    <property type="nucleotide sequence ID" value="NZ_CP034235.1"/>
</dbReference>
<dbReference type="Pfam" id="PF00005">
    <property type="entry name" value="ABC_tran"/>
    <property type="match status" value="1"/>
</dbReference>
<feature type="transmembrane region" description="Helical" evidence="11">
    <location>
        <begin position="427"/>
        <end position="451"/>
    </location>
</feature>
<evidence type="ECO:0000256" key="1">
    <source>
        <dbReference type="ARBA" id="ARBA00004141"/>
    </source>
</evidence>
<dbReference type="SMART" id="SM00382">
    <property type="entry name" value="AAA"/>
    <property type="match status" value="1"/>
</dbReference>
<dbReference type="InterPro" id="IPR027417">
    <property type="entry name" value="P-loop_NTPase"/>
</dbReference>
<evidence type="ECO:0000256" key="2">
    <source>
        <dbReference type="ARBA" id="ARBA00005417"/>
    </source>
</evidence>
<evidence type="ECO:0000256" key="11">
    <source>
        <dbReference type="SAM" id="Phobius"/>
    </source>
</evidence>
<dbReference type="InterPro" id="IPR015856">
    <property type="entry name" value="ABC_transpr_CbiO/EcfA_su"/>
</dbReference>
<sequence>MSSDLKAVDVSIQVDGKLVLQEVNHEFRAGSVTLILGRSGSGKTMLLEALSGLREIVQGNVFIGARPLWKGSQTNRKLQRQAMLLLGTGFQHPEQQLFAQTVEAEFNYNLRPYRLTTVQKKQRISEASFLPQQGSDDWLKQDPFKLSGGQKRRLTLALLEATAPEWLLLDEPTSGVDSVGVAQLCQQLELRKASGKGTIVVTHDLEGLIETADHLVFIQAGQLIWSGSPSALLKQPELLEASGLALPASMETQRMLQEAGFNVPNAWPNAIHTAESIAKQLVNSNSNLNGEKAIKPDSEERSPRINYNLADETSENPLRQVIKRSTPMKGFDPRAIWLTYILISSGLLWQTNWVGWGIAAIITLGIIQFTKVPYKLWSRPAIGLAIFTGVAAIFSGVIIGDMVGSVAQSNEVTGLLWQITPQVHFAFRPAVATFYHFSRLVMIMLIGFVLLSNINHLHLKRALEQGLKGLRYLRLPIEQFALTAALMIRFLPLLTYEWEKFARIAAARGKYAVRPGRVPIRGLRMTVIPYLMSLIRLGELLSLILIIRGIGLAGRKETRVFRLVFQKADYKLVLVAITILVFLILIAKLT</sequence>
<dbReference type="SUPFAM" id="SSF52540">
    <property type="entry name" value="P-loop containing nucleoside triphosphate hydrolases"/>
    <property type="match status" value="1"/>
</dbReference>
<dbReference type="GO" id="GO:0016887">
    <property type="term" value="F:ATP hydrolysis activity"/>
    <property type="evidence" value="ECO:0007669"/>
    <property type="project" value="InterPro"/>
</dbReference>
<evidence type="ECO:0000256" key="3">
    <source>
        <dbReference type="ARBA" id="ARBA00022448"/>
    </source>
</evidence>
<dbReference type="PANTHER" id="PTHR43553">
    <property type="entry name" value="HEAVY METAL TRANSPORTER"/>
    <property type="match status" value="1"/>
</dbReference>
<keyword evidence="5 11" id="KW-0812">Transmembrane</keyword>
<keyword evidence="10 11" id="KW-0472">Membrane</keyword>
<comment type="subcellular location">
    <subcellularLocation>
        <location evidence="1">Membrane</location>
        <topology evidence="1">Multi-pass membrane protein</topology>
    </subcellularLocation>
</comment>
<reference evidence="14" key="1">
    <citation type="submission" date="2018-11" db="EMBL/GenBank/DDBJ databases">
        <title>Complete genome sequence of Paenibacillus sp. ML311-T8.</title>
        <authorList>
            <person name="Nam Y.-D."/>
            <person name="Kang J."/>
            <person name="Chung W.-H."/>
            <person name="Park Y.S."/>
        </authorList>
    </citation>
    <scope>NUCLEOTIDE SEQUENCE [LARGE SCALE GENOMIC DNA]</scope>
    <source>
        <strain evidence="14">ML311-T8</strain>
    </source>
</reference>
<accession>A0A6B8RNC4</accession>
<dbReference type="AlphaFoldDB" id="A0A6B8RNC4"/>
<dbReference type="InterPro" id="IPR003339">
    <property type="entry name" value="ABC/ECF_trnsptr_transmembrane"/>
</dbReference>
<dbReference type="GO" id="GO:0005524">
    <property type="term" value="F:ATP binding"/>
    <property type="evidence" value="ECO:0007669"/>
    <property type="project" value="UniProtKB-KW"/>
</dbReference>